<evidence type="ECO:0000256" key="4">
    <source>
        <dbReference type="ARBA" id="ARBA00022842"/>
    </source>
</evidence>
<dbReference type="AlphaFoldDB" id="A0A4R3KY50"/>
<evidence type="ECO:0000256" key="11">
    <source>
        <dbReference type="RuleBase" id="RU004253"/>
    </source>
</evidence>
<protein>
    <recommendedName>
        <fullName evidence="9">Thiamine-phosphate synthase</fullName>
        <shortName evidence="9">TP synthase</shortName>
        <shortName evidence="9">TPS</shortName>
        <ecNumber evidence="9">2.5.1.3</ecNumber>
    </recommendedName>
    <alternativeName>
        <fullName evidence="9">Thiamine-phosphate pyrophosphorylase</fullName>
        <shortName evidence="9">TMP pyrophosphorylase</shortName>
        <shortName evidence="9">TMP-PPase</shortName>
    </alternativeName>
</protein>
<evidence type="ECO:0000256" key="7">
    <source>
        <dbReference type="ARBA" id="ARBA00047851"/>
    </source>
</evidence>
<keyword evidence="5 9" id="KW-0784">Thiamine biosynthesis</keyword>
<feature type="binding site" evidence="9">
    <location>
        <position position="63"/>
    </location>
    <ligand>
        <name>4-amino-2-methyl-5-(diphosphooxymethyl)pyrimidine</name>
        <dbReference type="ChEBI" id="CHEBI:57841"/>
    </ligand>
</feature>
<dbReference type="Pfam" id="PF02581">
    <property type="entry name" value="TMP-TENI"/>
    <property type="match status" value="1"/>
</dbReference>
<keyword evidence="3 9" id="KW-0479">Metal-binding</keyword>
<evidence type="ECO:0000256" key="10">
    <source>
        <dbReference type="RuleBase" id="RU003826"/>
    </source>
</evidence>
<feature type="binding site" evidence="9">
    <location>
        <position position="154"/>
    </location>
    <ligand>
        <name>2-[(2R,5Z)-2-carboxy-4-methylthiazol-5(2H)-ylidene]ethyl phosphate</name>
        <dbReference type="ChEBI" id="CHEBI:62899"/>
    </ligand>
</feature>
<dbReference type="EMBL" id="SMAE01000003">
    <property type="protein sequence ID" value="TCS90748.1"/>
    <property type="molecule type" value="Genomic_DNA"/>
</dbReference>
<accession>A0A4R3KY50</accession>
<keyword evidence="4 9" id="KW-0460">Magnesium</keyword>
<comment type="catalytic activity">
    <reaction evidence="6 9 10">
        <text>4-methyl-5-(2-phosphooxyethyl)-thiazole + 4-amino-2-methyl-5-(diphosphooxymethyl)pyrimidine + H(+) = thiamine phosphate + diphosphate</text>
        <dbReference type="Rhea" id="RHEA:22328"/>
        <dbReference type="ChEBI" id="CHEBI:15378"/>
        <dbReference type="ChEBI" id="CHEBI:33019"/>
        <dbReference type="ChEBI" id="CHEBI:37575"/>
        <dbReference type="ChEBI" id="CHEBI:57841"/>
        <dbReference type="ChEBI" id="CHEBI:58296"/>
        <dbReference type="EC" id="2.5.1.3"/>
    </reaction>
</comment>
<proteinExistence type="inferred from homology"/>
<dbReference type="GO" id="GO:0004789">
    <property type="term" value="F:thiamine-phosphate diphosphorylase activity"/>
    <property type="evidence" value="ECO:0007669"/>
    <property type="project" value="UniProtKB-UniRule"/>
</dbReference>
<evidence type="ECO:0000256" key="3">
    <source>
        <dbReference type="ARBA" id="ARBA00022723"/>
    </source>
</evidence>
<comment type="cofactor">
    <cofactor evidence="9">
        <name>Mg(2+)</name>
        <dbReference type="ChEBI" id="CHEBI:18420"/>
    </cofactor>
    <text evidence="9">Binds 1 Mg(2+) ion per subunit.</text>
</comment>
<evidence type="ECO:0000313" key="14">
    <source>
        <dbReference type="Proteomes" id="UP000294567"/>
    </source>
</evidence>
<dbReference type="GO" id="GO:0009228">
    <property type="term" value="P:thiamine biosynthetic process"/>
    <property type="evidence" value="ECO:0007669"/>
    <property type="project" value="UniProtKB-KW"/>
</dbReference>
<comment type="function">
    <text evidence="9">Condenses 4-methyl-5-(beta-hydroxyethyl)thiazole monophosphate (THZ-P) and 2-methyl-4-amino-5-hydroxymethyl pyrimidine pyrophosphate (HMP-PP) to form thiamine monophosphate (TMP).</text>
</comment>
<feature type="binding site" evidence="9">
    <location>
        <position position="98"/>
    </location>
    <ligand>
        <name>4-amino-2-methyl-5-(diphosphooxymethyl)pyrimidine</name>
        <dbReference type="ChEBI" id="CHEBI:57841"/>
    </ligand>
</feature>
<gene>
    <name evidence="9" type="primary">thiE</name>
    <name evidence="13" type="ORF">EDD65_10352</name>
</gene>
<dbReference type="Proteomes" id="UP000294567">
    <property type="component" value="Unassembled WGS sequence"/>
</dbReference>
<dbReference type="RefSeq" id="WP_132026373.1">
    <property type="nucleotide sequence ID" value="NZ_CP068564.1"/>
</dbReference>
<dbReference type="PANTHER" id="PTHR20857">
    <property type="entry name" value="THIAMINE-PHOSPHATE PYROPHOSPHORYLASE"/>
    <property type="match status" value="1"/>
</dbReference>
<organism evidence="13 14">
    <name type="scientific">Keratinibaculum paraultunense</name>
    <dbReference type="NCBI Taxonomy" id="1278232"/>
    <lineage>
        <taxon>Bacteria</taxon>
        <taxon>Bacillati</taxon>
        <taxon>Bacillota</taxon>
        <taxon>Tissierellia</taxon>
        <taxon>Tissierellales</taxon>
        <taxon>Tepidimicrobiaceae</taxon>
        <taxon>Keratinibaculum</taxon>
    </lineage>
</organism>
<keyword evidence="14" id="KW-1185">Reference proteome</keyword>
<evidence type="ECO:0000256" key="6">
    <source>
        <dbReference type="ARBA" id="ARBA00047334"/>
    </source>
</evidence>
<comment type="pathway">
    <text evidence="1 9 11">Cofactor biosynthesis; thiamine diphosphate biosynthesis; thiamine phosphate from 4-amino-2-methyl-5-diphosphomethylpyrimidine and 4-methyl-5-(2-phosphoethyl)-thiazole: step 1/1.</text>
</comment>
<dbReference type="EC" id="2.5.1.3" evidence="9"/>
<feature type="binding site" evidence="9">
    <location>
        <position position="83"/>
    </location>
    <ligand>
        <name>Mg(2+)</name>
        <dbReference type="ChEBI" id="CHEBI:18420"/>
    </ligand>
</feature>
<dbReference type="Gene3D" id="3.20.20.70">
    <property type="entry name" value="Aldolase class I"/>
    <property type="match status" value="1"/>
</dbReference>
<evidence type="ECO:0000256" key="5">
    <source>
        <dbReference type="ARBA" id="ARBA00022977"/>
    </source>
</evidence>
<dbReference type="SUPFAM" id="SSF51391">
    <property type="entry name" value="Thiamin phosphate synthase"/>
    <property type="match status" value="1"/>
</dbReference>
<evidence type="ECO:0000313" key="13">
    <source>
        <dbReference type="EMBL" id="TCS90748.1"/>
    </source>
</evidence>
<evidence type="ECO:0000256" key="1">
    <source>
        <dbReference type="ARBA" id="ARBA00005165"/>
    </source>
</evidence>
<dbReference type="OrthoDB" id="9812206at2"/>
<feature type="domain" description="Thiamine phosphate synthase/TenI" evidence="12">
    <location>
        <begin position="2"/>
        <end position="177"/>
    </location>
</feature>
<evidence type="ECO:0000256" key="2">
    <source>
        <dbReference type="ARBA" id="ARBA00022679"/>
    </source>
</evidence>
<dbReference type="InterPro" id="IPR013785">
    <property type="entry name" value="Aldolase_TIM"/>
</dbReference>
<dbReference type="UniPathway" id="UPA00060">
    <property type="reaction ID" value="UER00141"/>
</dbReference>
<dbReference type="NCBIfam" id="TIGR00693">
    <property type="entry name" value="thiE"/>
    <property type="match status" value="1"/>
</dbReference>
<dbReference type="GO" id="GO:0005737">
    <property type="term" value="C:cytoplasm"/>
    <property type="evidence" value="ECO:0007669"/>
    <property type="project" value="TreeGrafter"/>
</dbReference>
<comment type="catalytic activity">
    <reaction evidence="7 9 10">
        <text>2-(2-carboxy-4-methylthiazol-5-yl)ethyl phosphate + 4-amino-2-methyl-5-(diphosphooxymethyl)pyrimidine + 2 H(+) = thiamine phosphate + CO2 + diphosphate</text>
        <dbReference type="Rhea" id="RHEA:47848"/>
        <dbReference type="ChEBI" id="CHEBI:15378"/>
        <dbReference type="ChEBI" id="CHEBI:16526"/>
        <dbReference type="ChEBI" id="CHEBI:33019"/>
        <dbReference type="ChEBI" id="CHEBI:37575"/>
        <dbReference type="ChEBI" id="CHEBI:57841"/>
        <dbReference type="ChEBI" id="CHEBI:62890"/>
        <dbReference type="EC" id="2.5.1.3"/>
    </reaction>
</comment>
<dbReference type="InterPro" id="IPR036206">
    <property type="entry name" value="ThiamineP_synth_sf"/>
</dbReference>
<evidence type="ECO:0000259" key="12">
    <source>
        <dbReference type="Pfam" id="PF02581"/>
    </source>
</evidence>
<comment type="similarity">
    <text evidence="9 10">Belongs to the thiamine-phosphate synthase family.</text>
</comment>
<keyword evidence="2 9" id="KW-0808">Transferase</keyword>
<sequence length="206" mass="23112">MLYLVTNRHIANKDFFNIIEESIKGGIDKIILREKDLCTTKLLELSIEVKKITDKYNIPLIINSNLKVAQEINAYGFHCGYEDFISNKYKYDGVIGVSIHSIDEAIICEKKGANYVLAGHIFETNCKKGLPPKGLNFINELKKTISIPIIGIGGINETNINMILNTKISGVAVMSHIMASMNPYIDTKILKNHIQLIFGGDNHEQF</sequence>
<evidence type="ECO:0000256" key="9">
    <source>
        <dbReference type="HAMAP-Rule" id="MF_00097"/>
    </source>
</evidence>
<dbReference type="CDD" id="cd00564">
    <property type="entry name" value="TMP_TenI"/>
    <property type="match status" value="1"/>
</dbReference>
<comment type="caution">
    <text evidence="13">The sequence shown here is derived from an EMBL/GenBank/DDBJ whole genome shotgun (WGS) entry which is preliminary data.</text>
</comment>
<dbReference type="GO" id="GO:0000287">
    <property type="term" value="F:magnesium ion binding"/>
    <property type="evidence" value="ECO:0007669"/>
    <property type="project" value="UniProtKB-UniRule"/>
</dbReference>
<dbReference type="PANTHER" id="PTHR20857:SF15">
    <property type="entry name" value="THIAMINE-PHOSPHATE SYNTHASE"/>
    <property type="match status" value="1"/>
</dbReference>
<dbReference type="HAMAP" id="MF_00097">
    <property type="entry name" value="TMP_synthase"/>
    <property type="match status" value="1"/>
</dbReference>
<dbReference type="InterPro" id="IPR034291">
    <property type="entry name" value="TMP_synthase"/>
</dbReference>
<evidence type="ECO:0000256" key="8">
    <source>
        <dbReference type="ARBA" id="ARBA00047883"/>
    </source>
</evidence>
<comment type="caution">
    <text evidence="9">Lacks conserved residue(s) required for the propagation of feature annotation.</text>
</comment>
<name>A0A4R3KY50_9FIRM</name>
<dbReference type="GO" id="GO:0009229">
    <property type="term" value="P:thiamine diphosphate biosynthetic process"/>
    <property type="evidence" value="ECO:0007669"/>
    <property type="project" value="UniProtKB-UniRule"/>
</dbReference>
<reference evidence="13 14" key="1">
    <citation type="submission" date="2019-03" db="EMBL/GenBank/DDBJ databases">
        <title>Genomic Encyclopedia of Type Strains, Phase IV (KMG-IV): sequencing the most valuable type-strain genomes for metagenomic binning, comparative biology and taxonomic classification.</title>
        <authorList>
            <person name="Goeker M."/>
        </authorList>
    </citation>
    <scope>NUCLEOTIDE SEQUENCE [LARGE SCALE GENOMIC DNA]</scope>
    <source>
        <strain evidence="13 14">DSM 26752</strain>
    </source>
</reference>
<comment type="catalytic activity">
    <reaction evidence="8 9 10">
        <text>2-[(2R,5Z)-2-carboxy-4-methylthiazol-5(2H)-ylidene]ethyl phosphate + 4-amino-2-methyl-5-(diphosphooxymethyl)pyrimidine + 2 H(+) = thiamine phosphate + CO2 + diphosphate</text>
        <dbReference type="Rhea" id="RHEA:47844"/>
        <dbReference type="ChEBI" id="CHEBI:15378"/>
        <dbReference type="ChEBI" id="CHEBI:16526"/>
        <dbReference type="ChEBI" id="CHEBI:33019"/>
        <dbReference type="ChEBI" id="CHEBI:37575"/>
        <dbReference type="ChEBI" id="CHEBI:57841"/>
        <dbReference type="ChEBI" id="CHEBI:62899"/>
        <dbReference type="EC" id="2.5.1.3"/>
    </reaction>
</comment>
<feature type="binding site" evidence="9">
    <location>
        <position position="127"/>
    </location>
    <ligand>
        <name>4-amino-2-methyl-5-(diphosphooxymethyl)pyrimidine</name>
        <dbReference type="ChEBI" id="CHEBI:57841"/>
    </ligand>
</feature>
<dbReference type="InterPro" id="IPR022998">
    <property type="entry name" value="ThiamineP_synth_TenI"/>
</dbReference>